<organism evidence="1 2">
    <name type="scientific">Scortum barcoo</name>
    <name type="common">barcoo grunter</name>
    <dbReference type="NCBI Taxonomy" id="214431"/>
    <lineage>
        <taxon>Eukaryota</taxon>
        <taxon>Metazoa</taxon>
        <taxon>Chordata</taxon>
        <taxon>Craniata</taxon>
        <taxon>Vertebrata</taxon>
        <taxon>Euteleostomi</taxon>
        <taxon>Actinopterygii</taxon>
        <taxon>Neopterygii</taxon>
        <taxon>Teleostei</taxon>
        <taxon>Neoteleostei</taxon>
        <taxon>Acanthomorphata</taxon>
        <taxon>Eupercaria</taxon>
        <taxon>Centrarchiformes</taxon>
        <taxon>Terapontoidei</taxon>
        <taxon>Terapontidae</taxon>
        <taxon>Scortum</taxon>
    </lineage>
</organism>
<evidence type="ECO:0000313" key="2">
    <source>
        <dbReference type="Proteomes" id="UP000831701"/>
    </source>
</evidence>
<reference evidence="1" key="1">
    <citation type="submission" date="2022-04" db="EMBL/GenBank/DDBJ databases">
        <title>Jade perch genome.</title>
        <authorList>
            <person name="Chao B."/>
        </authorList>
    </citation>
    <scope>NUCLEOTIDE SEQUENCE</scope>
    <source>
        <strain evidence="1">CB-2022</strain>
    </source>
</reference>
<sequence length="121" mass="13998">MYFLRQLRKFNLPQELLIQFYTAIIQSVLCTSITVWFGSATKQDRNRLQRTVRTAEKIISASLPSIQDLYVSRVRKRADQSQITPKCSEPNLHHNHMLAAELRGESPQDSSRNEGFHVVIQ</sequence>
<name>A0ACB8WWE9_9TELE</name>
<gene>
    <name evidence="1" type="ORF">L3Q82_024182</name>
</gene>
<proteinExistence type="predicted"/>
<dbReference type="EMBL" id="CM041536">
    <property type="protein sequence ID" value="KAI3371617.1"/>
    <property type="molecule type" value="Genomic_DNA"/>
</dbReference>
<evidence type="ECO:0000313" key="1">
    <source>
        <dbReference type="EMBL" id="KAI3371617.1"/>
    </source>
</evidence>
<protein>
    <submittedName>
        <fullName evidence="1">Uncharacterized protein</fullName>
    </submittedName>
</protein>
<dbReference type="Proteomes" id="UP000831701">
    <property type="component" value="Chromosome 6"/>
</dbReference>
<comment type="caution">
    <text evidence="1">The sequence shown here is derived from an EMBL/GenBank/DDBJ whole genome shotgun (WGS) entry which is preliminary data.</text>
</comment>
<keyword evidence="2" id="KW-1185">Reference proteome</keyword>
<accession>A0ACB8WWE9</accession>
<feature type="non-terminal residue" evidence="1">
    <location>
        <position position="121"/>
    </location>
</feature>